<protein>
    <submittedName>
        <fullName evidence="1">Uncharacterized protein</fullName>
    </submittedName>
</protein>
<dbReference type="Proteomes" id="UP000199013">
    <property type="component" value="Unassembled WGS sequence"/>
</dbReference>
<proteinExistence type="predicted"/>
<evidence type="ECO:0000313" key="1">
    <source>
        <dbReference type="EMBL" id="SBW24708.1"/>
    </source>
</evidence>
<evidence type="ECO:0000313" key="2">
    <source>
        <dbReference type="Proteomes" id="UP000199013"/>
    </source>
</evidence>
<reference evidence="2" key="1">
    <citation type="submission" date="2016-02" db="EMBL/GenBank/DDBJ databases">
        <authorList>
            <person name="Wibberg D."/>
        </authorList>
    </citation>
    <scope>NUCLEOTIDE SEQUENCE [LARGE SCALE GENOMIC DNA]</scope>
</reference>
<dbReference type="EMBL" id="FLUV01001783">
    <property type="protein sequence ID" value="SBW24708.1"/>
    <property type="molecule type" value="Genomic_DNA"/>
</dbReference>
<organism evidence="1 2">
    <name type="scientific">Candidatus Protofrankia californiensis</name>
    <dbReference type="NCBI Taxonomy" id="1839754"/>
    <lineage>
        <taxon>Bacteria</taxon>
        <taxon>Bacillati</taxon>
        <taxon>Actinomycetota</taxon>
        <taxon>Actinomycetes</taxon>
        <taxon>Frankiales</taxon>
        <taxon>Frankiaceae</taxon>
        <taxon>Protofrankia</taxon>
    </lineage>
</organism>
<gene>
    <name evidence="1" type="ORF">FDG2_4270</name>
</gene>
<accession>A0A1C3P4T0</accession>
<name>A0A1C3P4T0_9ACTN</name>
<sequence length="172" mass="19077">MSLLEGDGPADVRYRWLPELQLPELQLPDADGLLVCEQSTWDQDAGRSRMEEDFLPVRPGDLIEAAFCAATQLRVMMVTVHRPGSDLMPSWLAMVVGLRLGAHANPRGLVMCGSPLDGLDATFQGRWPVVHEVLVWDSGDVWVARGVWEIMAPERYQAWISRRQIIGLGGSA</sequence>
<keyword evidence="2" id="KW-1185">Reference proteome</keyword>
<dbReference type="AlphaFoldDB" id="A0A1C3P4T0"/>